<dbReference type="InterPro" id="IPR036390">
    <property type="entry name" value="WH_DNA-bd_sf"/>
</dbReference>
<dbReference type="RefSeq" id="WP_085641503.1">
    <property type="nucleotide sequence ID" value="NZ_PVTN01000037.1"/>
</dbReference>
<feature type="region of interest" description="Disordered" evidence="1">
    <location>
        <begin position="1"/>
        <end position="25"/>
    </location>
</feature>
<proteinExistence type="predicted"/>
<evidence type="ECO:0000313" key="2">
    <source>
        <dbReference type="EMBL" id="OSQ43164.1"/>
    </source>
</evidence>
<dbReference type="Gene3D" id="1.10.10.10">
    <property type="entry name" value="Winged helix-like DNA-binding domain superfamily/Winged helix DNA-binding domain"/>
    <property type="match status" value="1"/>
</dbReference>
<evidence type="ECO:0000256" key="1">
    <source>
        <dbReference type="SAM" id="MobiDB-lite"/>
    </source>
</evidence>
<dbReference type="STRING" id="1123756.MGEO_19865"/>
<accession>A0A1X4N9U9</accession>
<keyword evidence="3" id="KW-1185">Reference proteome</keyword>
<dbReference type="AlphaFoldDB" id="A0A1X4N9U9"/>
<organism evidence="2 3">
    <name type="scientific">Marivita geojedonensis</name>
    <dbReference type="NCBI Taxonomy" id="1123756"/>
    <lineage>
        <taxon>Bacteria</taxon>
        <taxon>Pseudomonadati</taxon>
        <taxon>Pseudomonadota</taxon>
        <taxon>Alphaproteobacteria</taxon>
        <taxon>Rhodobacterales</taxon>
        <taxon>Roseobacteraceae</taxon>
        <taxon>Marivita</taxon>
    </lineage>
</organism>
<sequence length="89" mass="9941">MTDQPTAKLTSDPAQQRSARPIPKPKTEMLRKLLTRRTGATVVQIQKQLGWQPHTIRAAISRLRSSGVPVELDRSGRVARYRIVPGEGQ</sequence>
<comment type="caution">
    <text evidence="2">The sequence shown here is derived from an EMBL/GenBank/DDBJ whole genome shotgun (WGS) entry which is preliminary data.</text>
</comment>
<feature type="compositionally biased region" description="Polar residues" evidence="1">
    <location>
        <begin position="1"/>
        <end position="18"/>
    </location>
</feature>
<dbReference type="SUPFAM" id="SSF46785">
    <property type="entry name" value="Winged helix' DNA-binding domain"/>
    <property type="match status" value="1"/>
</dbReference>
<dbReference type="EMBL" id="JFKC01000038">
    <property type="protein sequence ID" value="OSQ43164.1"/>
    <property type="molecule type" value="Genomic_DNA"/>
</dbReference>
<reference evidence="2 3" key="1">
    <citation type="submission" date="2014-03" db="EMBL/GenBank/DDBJ databases">
        <title>The draft genome sequence of Marivita geojedonensis KCTC 23882.</title>
        <authorList>
            <person name="Lai Q."/>
            <person name="Shao Z."/>
        </authorList>
    </citation>
    <scope>NUCLEOTIDE SEQUENCE [LARGE SCALE GENOMIC DNA]</scope>
    <source>
        <strain evidence="2 3">DPG-138</strain>
    </source>
</reference>
<dbReference type="Proteomes" id="UP000193926">
    <property type="component" value="Unassembled WGS sequence"/>
</dbReference>
<protein>
    <recommendedName>
        <fullName evidence="4">DUF3489 domain-containing protein</fullName>
    </recommendedName>
</protein>
<name>A0A1X4N9U9_9RHOB</name>
<gene>
    <name evidence="2" type="ORF">MGEO_19865</name>
</gene>
<dbReference type="InterPro" id="IPR036388">
    <property type="entry name" value="WH-like_DNA-bd_sf"/>
</dbReference>
<evidence type="ECO:0008006" key="4">
    <source>
        <dbReference type="Google" id="ProtNLM"/>
    </source>
</evidence>
<evidence type="ECO:0000313" key="3">
    <source>
        <dbReference type="Proteomes" id="UP000193926"/>
    </source>
</evidence>
<dbReference type="Pfam" id="PF11994">
    <property type="entry name" value="DUF3489"/>
    <property type="match status" value="1"/>
</dbReference>
<dbReference type="InterPro" id="IPR021880">
    <property type="entry name" value="DUF3489"/>
</dbReference>